<name>A0A5N6PGZ7_9ASTR</name>
<accession>A0A5N6PGZ7</accession>
<keyword evidence="2" id="KW-1185">Reference proteome</keyword>
<reference evidence="1 2" key="1">
    <citation type="submission" date="2019-05" db="EMBL/GenBank/DDBJ databases">
        <title>Mikania micrantha, genome provides insights into the molecular mechanism of rapid growth.</title>
        <authorList>
            <person name="Liu B."/>
        </authorList>
    </citation>
    <scope>NUCLEOTIDE SEQUENCE [LARGE SCALE GENOMIC DNA]</scope>
    <source>
        <strain evidence="1">NLD-2019</strain>
        <tissue evidence="1">Leaf</tissue>
    </source>
</reference>
<sequence length="151" mass="16669">MNNEPASQRKTDAKRWWERRDATGGAAGGWQRGRWLVAATVRRRGYGNDLKMAATRIVKMVQGAFAQDAEDEIRLGWVTVGPRFAGPVRFPVGEDHDHGVKGLESPSGTCENKVFELPIAEFAAVAVEHGVDAEAVDGWLMVVFFGRWDEG</sequence>
<evidence type="ECO:0000313" key="1">
    <source>
        <dbReference type="EMBL" id="KAD6454010.1"/>
    </source>
</evidence>
<organism evidence="1 2">
    <name type="scientific">Mikania micrantha</name>
    <name type="common">bitter vine</name>
    <dbReference type="NCBI Taxonomy" id="192012"/>
    <lineage>
        <taxon>Eukaryota</taxon>
        <taxon>Viridiplantae</taxon>
        <taxon>Streptophyta</taxon>
        <taxon>Embryophyta</taxon>
        <taxon>Tracheophyta</taxon>
        <taxon>Spermatophyta</taxon>
        <taxon>Magnoliopsida</taxon>
        <taxon>eudicotyledons</taxon>
        <taxon>Gunneridae</taxon>
        <taxon>Pentapetalae</taxon>
        <taxon>asterids</taxon>
        <taxon>campanulids</taxon>
        <taxon>Asterales</taxon>
        <taxon>Asteraceae</taxon>
        <taxon>Asteroideae</taxon>
        <taxon>Heliantheae alliance</taxon>
        <taxon>Eupatorieae</taxon>
        <taxon>Mikania</taxon>
    </lineage>
</organism>
<dbReference type="Proteomes" id="UP000326396">
    <property type="component" value="Linkage Group LG12"/>
</dbReference>
<dbReference type="EMBL" id="SZYD01000004">
    <property type="protein sequence ID" value="KAD6454010.1"/>
    <property type="molecule type" value="Genomic_DNA"/>
</dbReference>
<dbReference type="AlphaFoldDB" id="A0A5N6PGZ7"/>
<protein>
    <submittedName>
        <fullName evidence="1">Uncharacterized protein</fullName>
    </submittedName>
</protein>
<comment type="caution">
    <text evidence="1">The sequence shown here is derived from an EMBL/GenBank/DDBJ whole genome shotgun (WGS) entry which is preliminary data.</text>
</comment>
<evidence type="ECO:0000313" key="2">
    <source>
        <dbReference type="Proteomes" id="UP000326396"/>
    </source>
</evidence>
<proteinExistence type="predicted"/>
<gene>
    <name evidence="1" type="ORF">E3N88_08716</name>
</gene>